<dbReference type="InterPro" id="IPR036881">
    <property type="entry name" value="Glyco_hydro_3_C_sf"/>
</dbReference>
<feature type="chain" id="PRO_5030830294" evidence="3">
    <location>
        <begin position="30"/>
        <end position="898"/>
    </location>
</feature>
<dbReference type="PANTHER" id="PTHR42715:SF10">
    <property type="entry name" value="BETA-GLUCOSIDASE"/>
    <property type="match status" value="1"/>
</dbReference>
<dbReference type="EMBL" id="JACHDZ010000001">
    <property type="protein sequence ID" value="MBB5343088.1"/>
    <property type="molecule type" value="Genomic_DNA"/>
</dbReference>
<dbReference type="Pfam" id="PF00933">
    <property type="entry name" value="Glyco_hydro_3"/>
    <property type="match status" value="1"/>
</dbReference>
<dbReference type="SMART" id="SM01217">
    <property type="entry name" value="Fn3_like"/>
    <property type="match status" value="1"/>
</dbReference>
<keyword evidence="5" id="KW-0326">Glycosidase</keyword>
<evidence type="ECO:0000313" key="6">
    <source>
        <dbReference type="Proteomes" id="UP000569092"/>
    </source>
</evidence>
<evidence type="ECO:0000259" key="4">
    <source>
        <dbReference type="SMART" id="SM01217"/>
    </source>
</evidence>
<dbReference type="Proteomes" id="UP000569092">
    <property type="component" value="Unassembled WGS sequence"/>
</dbReference>
<dbReference type="InterPro" id="IPR050288">
    <property type="entry name" value="Cellulose_deg_GH3"/>
</dbReference>
<accession>A0A7W8J5L4</accession>
<evidence type="ECO:0000313" key="5">
    <source>
        <dbReference type="EMBL" id="MBB5343088.1"/>
    </source>
</evidence>
<dbReference type="SUPFAM" id="SSF51445">
    <property type="entry name" value="(Trans)glycosidases"/>
    <property type="match status" value="1"/>
</dbReference>
<dbReference type="EC" id="3.2.1.21" evidence="5"/>
<dbReference type="InterPro" id="IPR017853">
    <property type="entry name" value="GH"/>
</dbReference>
<feature type="domain" description="Fibronectin type III-like" evidence="4">
    <location>
        <begin position="817"/>
        <end position="889"/>
    </location>
</feature>
<proteinExistence type="inferred from homology"/>
<evidence type="ECO:0000256" key="1">
    <source>
        <dbReference type="ARBA" id="ARBA00005336"/>
    </source>
</evidence>
<dbReference type="InterPro" id="IPR002772">
    <property type="entry name" value="Glyco_hydro_3_C"/>
</dbReference>
<dbReference type="Pfam" id="PF01915">
    <property type="entry name" value="Glyco_hydro_3_C"/>
    <property type="match status" value="1"/>
</dbReference>
<reference evidence="5 6" key="1">
    <citation type="submission" date="2020-08" db="EMBL/GenBank/DDBJ databases">
        <title>Genomic Encyclopedia of Type Strains, Phase IV (KMG-V): Genome sequencing to study the core and pangenomes of soil and plant-associated prokaryotes.</title>
        <authorList>
            <person name="Whitman W."/>
        </authorList>
    </citation>
    <scope>NUCLEOTIDE SEQUENCE [LARGE SCALE GENOMIC DNA]</scope>
    <source>
        <strain evidence="5 6">M8US30</strain>
    </source>
</reference>
<gene>
    <name evidence="5" type="ORF">HDF10_001038</name>
</gene>
<evidence type="ECO:0000256" key="2">
    <source>
        <dbReference type="ARBA" id="ARBA00022801"/>
    </source>
</evidence>
<dbReference type="GO" id="GO:0008422">
    <property type="term" value="F:beta-glucosidase activity"/>
    <property type="evidence" value="ECO:0007669"/>
    <property type="project" value="UniProtKB-EC"/>
</dbReference>
<name>A0A7W8J5L4_9BACT</name>
<dbReference type="PANTHER" id="PTHR42715">
    <property type="entry name" value="BETA-GLUCOSIDASE"/>
    <property type="match status" value="1"/>
</dbReference>
<comment type="caution">
    <text evidence="5">The sequence shown here is derived from an EMBL/GenBank/DDBJ whole genome shotgun (WGS) entry which is preliminary data.</text>
</comment>
<evidence type="ECO:0000256" key="3">
    <source>
        <dbReference type="SAM" id="SignalP"/>
    </source>
</evidence>
<dbReference type="SUPFAM" id="SSF52279">
    <property type="entry name" value="Beta-D-glucan exohydrolase, C-terminal domain"/>
    <property type="match status" value="1"/>
</dbReference>
<comment type="similarity">
    <text evidence="1">Belongs to the glycosyl hydrolase 3 family.</text>
</comment>
<sequence length="898" mass="96231">MALKKSKYLAVAFCLGALSVVSVASWAQAVPAEKADEARVDRLLKQMTLEEKMNLIRGGLEDPSVYQGQAGYLPGVPRLHVPSLRMADGPPGLLTRVAGQAETATMGVAATFSAKDAEANGAVIGREARSLGIDVVLQPFINIDRDITFARAYNTFGEDPMLSGAMGAAEVRGAQAQGVMAMAKHYVGYDSNAYNIFIDQQTLHEVYAAPFVDAIGAGVSSVMCSYNRINGPFACGNSDTLKTILKEEMGFKGFVTSDWGGVHSVLFLNEGLDMEMPGAAEADSPFKAFINNYFVTGPPDNSPVKPLDPDALAGILGGYIPEEPQVSSMDMSAFPRDNDKTTMREALKNGTVTEATITAAARRVLYEIDRFGYLDGKQKHTVTAQDVEENAAVIRKTAEDAAVLLKNEHALPLGNDDLQSLALIGPGAGQVAAIGTFGERSPGLTERQISPLEALKKGAPTANITYAVDDDMTGVPVPAAMLSHDGKPGLLRTERSGRKSADAQLDFTHSNGRSLPASGTVTWAGTLTVPSAGEYWMYLQVLGARGSLMIDGKHVGQTGAAKGTVHGDVQYATQDNGFPTTDGLDNVRRAVQLTAGPHSITVMASSDTSNKPEQIRLNWTTPELRESNHKAAIDAAKKAHTAVVFVWTRGKPDFALPGEQDKLVDEIAAVNPNTIVVMNVSQPVAMPWLGKVKGVLQMWWPGDEGGWATADVLLGKVSPAGRLPFTWAKQLTDYAANDPAHPERSDKGVDGKTTYSEGVNVGYRWFDKEKIEPLFPFGFGLSYTSFAYSDLKVAKAADNGLDVSVQVKNTGAVAGDEVPQVYLDAPEQQPHGVQFAPKTLAAFDRVTLAPGESKDVTMHVSPRALEYWSVAEKKWVRSDARRVRVGSSSRDLKLTAER</sequence>
<dbReference type="InterPro" id="IPR026891">
    <property type="entry name" value="Fn3-like"/>
</dbReference>
<dbReference type="InterPro" id="IPR036962">
    <property type="entry name" value="Glyco_hydro_3_N_sf"/>
</dbReference>
<dbReference type="Pfam" id="PF14310">
    <property type="entry name" value="Fn3-like"/>
    <property type="match status" value="1"/>
</dbReference>
<dbReference type="PRINTS" id="PR00133">
    <property type="entry name" value="GLHYDRLASE3"/>
</dbReference>
<dbReference type="InterPro" id="IPR001764">
    <property type="entry name" value="Glyco_hydro_3_N"/>
</dbReference>
<organism evidence="5 6">
    <name type="scientific">Tunturiibacter lichenicola</name>
    <dbReference type="NCBI Taxonomy" id="2051959"/>
    <lineage>
        <taxon>Bacteria</taxon>
        <taxon>Pseudomonadati</taxon>
        <taxon>Acidobacteriota</taxon>
        <taxon>Terriglobia</taxon>
        <taxon>Terriglobales</taxon>
        <taxon>Acidobacteriaceae</taxon>
        <taxon>Tunturiibacter</taxon>
    </lineage>
</organism>
<keyword evidence="3" id="KW-0732">Signal</keyword>
<dbReference type="Gene3D" id="2.60.40.10">
    <property type="entry name" value="Immunoglobulins"/>
    <property type="match status" value="1"/>
</dbReference>
<dbReference type="GO" id="GO:0005975">
    <property type="term" value="P:carbohydrate metabolic process"/>
    <property type="evidence" value="ECO:0007669"/>
    <property type="project" value="InterPro"/>
</dbReference>
<feature type="signal peptide" evidence="3">
    <location>
        <begin position="1"/>
        <end position="29"/>
    </location>
</feature>
<dbReference type="InterPro" id="IPR013783">
    <property type="entry name" value="Ig-like_fold"/>
</dbReference>
<dbReference type="AlphaFoldDB" id="A0A7W8J5L4"/>
<keyword evidence="2 5" id="KW-0378">Hydrolase</keyword>
<dbReference type="Gene3D" id="3.40.50.1700">
    <property type="entry name" value="Glycoside hydrolase family 3 C-terminal domain"/>
    <property type="match status" value="2"/>
</dbReference>
<protein>
    <submittedName>
        <fullName evidence="5">Beta-glucosidase</fullName>
        <ecNumber evidence="5">3.2.1.21</ecNumber>
    </submittedName>
</protein>
<dbReference type="Gene3D" id="3.20.20.300">
    <property type="entry name" value="Glycoside hydrolase, family 3, N-terminal domain"/>
    <property type="match status" value="1"/>
</dbReference>